<dbReference type="PANTHER" id="PTHR11695">
    <property type="entry name" value="ALCOHOL DEHYDROGENASE RELATED"/>
    <property type="match status" value="1"/>
</dbReference>
<dbReference type="EMBL" id="FNSA01000003">
    <property type="protein sequence ID" value="SED46547.1"/>
    <property type="molecule type" value="Genomic_DNA"/>
</dbReference>
<feature type="domain" description="Enoyl reductase (ER)" evidence="2">
    <location>
        <begin position="17"/>
        <end position="328"/>
    </location>
</feature>
<evidence type="ECO:0000313" key="3">
    <source>
        <dbReference type="EMBL" id="SED46547.1"/>
    </source>
</evidence>
<dbReference type="Pfam" id="PF13602">
    <property type="entry name" value="ADH_zinc_N_2"/>
    <property type="match status" value="1"/>
</dbReference>
<proteinExistence type="predicted"/>
<dbReference type="InterPro" id="IPR020843">
    <property type="entry name" value="ER"/>
</dbReference>
<dbReference type="InterPro" id="IPR036291">
    <property type="entry name" value="NAD(P)-bd_dom_sf"/>
</dbReference>
<keyword evidence="1" id="KW-0560">Oxidoreductase</keyword>
<keyword evidence="4" id="KW-1185">Reference proteome</keyword>
<dbReference type="SUPFAM" id="SSF50129">
    <property type="entry name" value="GroES-like"/>
    <property type="match status" value="1"/>
</dbReference>
<dbReference type="InterPro" id="IPR050700">
    <property type="entry name" value="YIM1/Zinc_Alcohol_DH_Fams"/>
</dbReference>
<dbReference type="SMART" id="SM00829">
    <property type="entry name" value="PKS_ER"/>
    <property type="match status" value="1"/>
</dbReference>
<protein>
    <submittedName>
        <fullName evidence="3">NADPH:quinone reductase</fullName>
    </submittedName>
</protein>
<dbReference type="PROSITE" id="PS01162">
    <property type="entry name" value="QOR_ZETA_CRYSTAL"/>
    <property type="match status" value="1"/>
</dbReference>
<dbReference type="GO" id="GO:0016491">
    <property type="term" value="F:oxidoreductase activity"/>
    <property type="evidence" value="ECO:0007669"/>
    <property type="project" value="UniProtKB-KW"/>
</dbReference>
<dbReference type="InterPro" id="IPR011032">
    <property type="entry name" value="GroES-like_sf"/>
</dbReference>
<dbReference type="SUPFAM" id="SSF51735">
    <property type="entry name" value="NAD(P)-binding Rossmann-fold domains"/>
    <property type="match status" value="1"/>
</dbReference>
<dbReference type="GO" id="GO:0008270">
    <property type="term" value="F:zinc ion binding"/>
    <property type="evidence" value="ECO:0007669"/>
    <property type="project" value="InterPro"/>
</dbReference>
<dbReference type="InterPro" id="IPR002364">
    <property type="entry name" value="Quin_OxRdtase/zeta-crystal_CS"/>
</dbReference>
<dbReference type="Pfam" id="PF08240">
    <property type="entry name" value="ADH_N"/>
    <property type="match status" value="1"/>
</dbReference>
<reference evidence="4" key="1">
    <citation type="submission" date="2016-10" db="EMBL/GenBank/DDBJ databases">
        <authorList>
            <person name="Varghese N."/>
            <person name="Submissions S."/>
        </authorList>
    </citation>
    <scope>NUCLEOTIDE SEQUENCE [LARGE SCALE GENOMIC DNA]</scope>
    <source>
        <strain evidence="4">DSM 44234</strain>
    </source>
</reference>
<dbReference type="Proteomes" id="UP000182241">
    <property type="component" value="Unassembled WGS sequence"/>
</dbReference>
<dbReference type="Gene3D" id="3.90.180.10">
    <property type="entry name" value="Medium-chain alcohol dehydrogenases, catalytic domain"/>
    <property type="match status" value="1"/>
</dbReference>
<dbReference type="AlphaFoldDB" id="A0A1H5AWJ9"/>
<dbReference type="CDD" id="cd08267">
    <property type="entry name" value="MDR1"/>
    <property type="match status" value="1"/>
</dbReference>
<dbReference type="PANTHER" id="PTHR11695:SF294">
    <property type="entry name" value="RETICULON-4-INTERACTING PROTEIN 1, MITOCHONDRIAL"/>
    <property type="match status" value="1"/>
</dbReference>
<dbReference type="Gene3D" id="3.40.50.720">
    <property type="entry name" value="NAD(P)-binding Rossmann-like Domain"/>
    <property type="match status" value="1"/>
</dbReference>
<sequence>MTHDETSMRAALFDRYGPPEVLYEGRAPIPAIGDDELLVRVRAVSVNGGELIVRSGGLPSWLMRGPFPRRTGLDFVGEVAAAGPATSGHAVGDQVWGLLSEKPDASGQALRSLADYVAVRPDQIAAAPRSLSPVEAVTLPVGGLTALLALRREAGLRPGESVLVRGAAGGVGSAVVQVAKALGAGPVTGLAGAGALDFVSGLGADLAVDYRRTGPDDLGTFDVVIDTVGTDLRDFRRLLAPGGRMVAVRFDTDRTVRSLGTIAASAIHGARRIRFFRGAPDPALLAELTRMVDGGALRPVLHATYPLADAAGAHRRLEEGGVLGKVVVDVDGA</sequence>
<name>A0A1H5AWJ9_TSUTY</name>
<gene>
    <name evidence="3" type="ORF">SAMN04489793_5031</name>
</gene>
<dbReference type="STRING" id="57704.SAMN04489793_5031"/>
<dbReference type="InterPro" id="IPR013154">
    <property type="entry name" value="ADH-like_N"/>
</dbReference>
<organism evidence="3 4">
    <name type="scientific">Tsukamurella tyrosinosolvens</name>
    <dbReference type="NCBI Taxonomy" id="57704"/>
    <lineage>
        <taxon>Bacteria</taxon>
        <taxon>Bacillati</taxon>
        <taxon>Actinomycetota</taxon>
        <taxon>Actinomycetes</taxon>
        <taxon>Mycobacteriales</taxon>
        <taxon>Tsukamurellaceae</taxon>
        <taxon>Tsukamurella</taxon>
    </lineage>
</organism>
<evidence type="ECO:0000313" key="4">
    <source>
        <dbReference type="Proteomes" id="UP000182241"/>
    </source>
</evidence>
<accession>A0A1H5AWJ9</accession>
<evidence type="ECO:0000259" key="2">
    <source>
        <dbReference type="SMART" id="SM00829"/>
    </source>
</evidence>
<evidence type="ECO:0000256" key="1">
    <source>
        <dbReference type="ARBA" id="ARBA00023002"/>
    </source>
</evidence>